<evidence type="ECO:0000313" key="3">
    <source>
        <dbReference type="Proteomes" id="UP000000851"/>
    </source>
</evidence>
<keyword evidence="3" id="KW-1185">Reference proteome</keyword>
<dbReference type="RefSeq" id="WP_012784883.1">
    <property type="nucleotide sequence ID" value="NC_013131.1"/>
</dbReference>
<evidence type="ECO:0000259" key="1">
    <source>
        <dbReference type="Pfam" id="PF06259"/>
    </source>
</evidence>
<accession>C7PZ32</accession>
<dbReference type="Pfam" id="PF06259">
    <property type="entry name" value="Abhydrolase_8"/>
    <property type="match status" value="1"/>
</dbReference>
<gene>
    <name evidence="2" type="ordered locus">Caci_0652</name>
</gene>
<sequence precursor="true">MRLLDSARIGLAALWPHGALRHQIDHLRPGKIMPHGVPRKTLAVSIALSAALVTSSPAHASIAYSPLPKLPTLSAATLTQRYDLNRDAMAKAANEAQFGGDPALAHALRNLAVPDRDFLSFDPSGDGRGIEVVGDLAHAKRIAVVVPGAGNTLANFDSAKGPGVGAEALYHQAVELGADKSSLAVIGWLGYDPPAVDSMHIATLGRADAGAKALRSFLSQIRTVNDAPVSLLCHSYGSVLCGQAAAHVKATDIAVFGSPGMGVDSVSDLDTTARVWAGRGANDGIADVPHVQVDLLGVSVGFGDDPVDPAFGARLFDAGTGGHSDYLRTGDTALRNLALIALGRGAEVSSPQSGH</sequence>
<evidence type="ECO:0000313" key="2">
    <source>
        <dbReference type="EMBL" id="ACU69588.1"/>
    </source>
</evidence>
<dbReference type="AlphaFoldDB" id="C7PZ32"/>
<dbReference type="EMBL" id="CP001700">
    <property type="protein sequence ID" value="ACU69588.1"/>
    <property type="molecule type" value="Genomic_DNA"/>
</dbReference>
<reference evidence="2 3" key="1">
    <citation type="journal article" date="2009" name="Stand. Genomic Sci.">
        <title>Complete genome sequence of Catenulispora acidiphila type strain (ID 139908).</title>
        <authorList>
            <person name="Copeland A."/>
            <person name="Lapidus A."/>
            <person name="Glavina Del Rio T."/>
            <person name="Nolan M."/>
            <person name="Lucas S."/>
            <person name="Chen F."/>
            <person name="Tice H."/>
            <person name="Cheng J.F."/>
            <person name="Bruce D."/>
            <person name="Goodwin L."/>
            <person name="Pitluck S."/>
            <person name="Mikhailova N."/>
            <person name="Pati A."/>
            <person name="Ivanova N."/>
            <person name="Mavromatis K."/>
            <person name="Chen A."/>
            <person name="Palaniappan K."/>
            <person name="Chain P."/>
            <person name="Land M."/>
            <person name="Hauser L."/>
            <person name="Chang Y.J."/>
            <person name="Jeffries C.D."/>
            <person name="Chertkov O."/>
            <person name="Brettin T."/>
            <person name="Detter J.C."/>
            <person name="Han C."/>
            <person name="Ali Z."/>
            <person name="Tindall B.J."/>
            <person name="Goker M."/>
            <person name="Bristow J."/>
            <person name="Eisen J.A."/>
            <person name="Markowitz V."/>
            <person name="Hugenholtz P."/>
            <person name="Kyrpides N.C."/>
            <person name="Klenk H.P."/>
        </authorList>
    </citation>
    <scope>NUCLEOTIDE SEQUENCE [LARGE SCALE GENOMIC DNA]</scope>
    <source>
        <strain evidence="3">DSM 44928 / JCM 14897 / NBRC 102108 / NRRL B-24433 / ID139908</strain>
    </source>
</reference>
<dbReference type="HOGENOM" id="CLU_025057_0_1_11"/>
<protein>
    <recommendedName>
        <fullName evidence="1">DUF1023 domain-containing protein</fullName>
    </recommendedName>
</protein>
<dbReference type="KEGG" id="cai:Caci_0652"/>
<dbReference type="InParanoid" id="C7PZ32"/>
<dbReference type="eggNOG" id="COG1073">
    <property type="taxonomic scope" value="Bacteria"/>
</dbReference>
<proteinExistence type="predicted"/>
<dbReference type="Proteomes" id="UP000000851">
    <property type="component" value="Chromosome"/>
</dbReference>
<dbReference type="InterPro" id="IPR010427">
    <property type="entry name" value="DUF1023"/>
</dbReference>
<dbReference type="SUPFAM" id="SSF53474">
    <property type="entry name" value="alpha/beta-Hydrolases"/>
    <property type="match status" value="1"/>
</dbReference>
<dbReference type="ESTHER" id="catad-c7pz32">
    <property type="family name" value="Duf_1023"/>
</dbReference>
<organism evidence="2 3">
    <name type="scientific">Catenulispora acidiphila (strain DSM 44928 / JCM 14897 / NBRC 102108 / NRRL B-24433 / ID139908)</name>
    <dbReference type="NCBI Taxonomy" id="479433"/>
    <lineage>
        <taxon>Bacteria</taxon>
        <taxon>Bacillati</taxon>
        <taxon>Actinomycetota</taxon>
        <taxon>Actinomycetes</taxon>
        <taxon>Catenulisporales</taxon>
        <taxon>Catenulisporaceae</taxon>
        <taxon>Catenulispora</taxon>
    </lineage>
</organism>
<feature type="domain" description="DUF1023" evidence="1">
    <location>
        <begin position="122"/>
        <end position="292"/>
    </location>
</feature>
<dbReference type="STRING" id="479433.Caci_0652"/>
<name>C7PZ32_CATAD</name>
<dbReference type="InterPro" id="IPR029058">
    <property type="entry name" value="AB_hydrolase_fold"/>
</dbReference>